<dbReference type="EMBL" id="RCZE01000024">
    <property type="protein sequence ID" value="TPG65775.1"/>
    <property type="molecule type" value="Genomic_DNA"/>
</dbReference>
<organism evidence="2 3">
    <name type="scientific">Pseudomonas arsenicoxydans</name>
    <dbReference type="NCBI Taxonomy" id="702115"/>
    <lineage>
        <taxon>Bacteria</taxon>
        <taxon>Pseudomonadati</taxon>
        <taxon>Pseudomonadota</taxon>
        <taxon>Gammaproteobacteria</taxon>
        <taxon>Pseudomonadales</taxon>
        <taxon>Pseudomonadaceae</taxon>
        <taxon>Pseudomonas</taxon>
    </lineage>
</organism>
<dbReference type="InterPro" id="IPR041657">
    <property type="entry name" value="HTH_17"/>
</dbReference>
<reference evidence="2 3" key="1">
    <citation type="journal article" date="2019" name="Environ. Microbiol.">
        <title>Species interactions and distinct microbial communities in high Arctic permafrost affected cryosols are associated with the CH4 and CO2 gas fluxes.</title>
        <authorList>
            <person name="Altshuler I."/>
            <person name="Hamel J."/>
            <person name="Turney S."/>
            <person name="Magnuson E."/>
            <person name="Levesque R."/>
            <person name="Greer C."/>
            <person name="Whyte L.G."/>
        </authorList>
    </citation>
    <scope>NUCLEOTIDE SEQUENCE [LARGE SCALE GENOMIC DNA]</scope>
    <source>
        <strain evidence="2 3">E3</strain>
    </source>
</reference>
<protein>
    <submittedName>
        <fullName evidence="2">DNA-binding protein</fullName>
    </submittedName>
</protein>
<evidence type="ECO:0000313" key="2">
    <source>
        <dbReference type="EMBL" id="TPG65775.1"/>
    </source>
</evidence>
<accession>A0A502GW22</accession>
<name>A0A502GW22_9PSED</name>
<dbReference type="Pfam" id="PF12728">
    <property type="entry name" value="HTH_17"/>
    <property type="match status" value="1"/>
</dbReference>
<evidence type="ECO:0000259" key="1">
    <source>
        <dbReference type="Pfam" id="PF12728"/>
    </source>
</evidence>
<comment type="caution">
    <text evidence="2">The sequence shown here is derived from an EMBL/GenBank/DDBJ whole genome shotgun (WGS) entry which is preliminary data.</text>
</comment>
<proteinExistence type="predicted"/>
<evidence type="ECO:0000313" key="3">
    <source>
        <dbReference type="Proteomes" id="UP000317933"/>
    </source>
</evidence>
<gene>
    <name evidence="2" type="ORF">EAH78_31295</name>
</gene>
<feature type="domain" description="Helix-turn-helix" evidence="1">
    <location>
        <begin position="54"/>
        <end position="100"/>
    </location>
</feature>
<dbReference type="AlphaFoldDB" id="A0A502GW22"/>
<dbReference type="GO" id="GO:0003677">
    <property type="term" value="F:DNA binding"/>
    <property type="evidence" value="ECO:0007669"/>
    <property type="project" value="UniProtKB-KW"/>
</dbReference>
<dbReference type="Proteomes" id="UP000317933">
    <property type="component" value="Unassembled WGS sequence"/>
</dbReference>
<keyword evidence="2" id="KW-0238">DNA-binding</keyword>
<sequence length="108" mass="12152">MRAAMTAEELFQDLRHLPAAERQKFFVILSTKAFSEDSDSTHEEVFGHLAEDEFTSAEAAEYLEVSPSTFRRFLKKQQLLPSSTVGRNLLFAVPTLKAFKKALKTAKG</sequence>